<comment type="subcellular location">
    <subcellularLocation>
        <location evidence="1">Membrane</location>
        <topology evidence="1">Multi-pass membrane protein</topology>
    </subcellularLocation>
</comment>
<dbReference type="OrthoDB" id="3639251at2759"/>
<dbReference type="Gene3D" id="1.20.1250.20">
    <property type="entry name" value="MFS general substrate transporter like domains"/>
    <property type="match status" value="2"/>
</dbReference>
<evidence type="ECO:0000313" key="11">
    <source>
        <dbReference type="EMBL" id="OQS02958.1"/>
    </source>
</evidence>
<evidence type="ECO:0000256" key="2">
    <source>
        <dbReference type="ARBA" id="ARBA00009598"/>
    </source>
</evidence>
<dbReference type="InterPro" id="IPR020846">
    <property type="entry name" value="MFS_dom"/>
</dbReference>
<evidence type="ECO:0000256" key="9">
    <source>
        <dbReference type="SAM" id="Phobius"/>
    </source>
</evidence>
<comment type="caution">
    <text evidence="11">The sequence shown here is derived from an EMBL/GenBank/DDBJ whole genome shotgun (WGS) entry which is preliminary data.</text>
</comment>
<organism evidence="11 12">
    <name type="scientific">Thraustotheca clavata</name>
    <dbReference type="NCBI Taxonomy" id="74557"/>
    <lineage>
        <taxon>Eukaryota</taxon>
        <taxon>Sar</taxon>
        <taxon>Stramenopiles</taxon>
        <taxon>Oomycota</taxon>
        <taxon>Saprolegniomycetes</taxon>
        <taxon>Saprolegniales</taxon>
        <taxon>Achlyaceae</taxon>
        <taxon>Thraustotheca</taxon>
    </lineage>
</organism>
<feature type="transmembrane region" description="Helical" evidence="9">
    <location>
        <begin position="391"/>
        <end position="418"/>
    </location>
</feature>
<evidence type="ECO:0000256" key="6">
    <source>
        <dbReference type="ARBA" id="ARBA00022989"/>
    </source>
</evidence>
<feature type="transmembrane region" description="Helical" evidence="9">
    <location>
        <begin position="94"/>
        <end position="115"/>
    </location>
</feature>
<evidence type="ECO:0000256" key="7">
    <source>
        <dbReference type="ARBA" id="ARBA00023136"/>
    </source>
</evidence>
<keyword evidence="6 9" id="KW-1133">Transmembrane helix</keyword>
<reference evidence="11 12" key="1">
    <citation type="journal article" date="2014" name="Genome Biol. Evol.">
        <title>The secreted proteins of Achlya hypogyna and Thraustotheca clavata identify the ancestral oomycete secretome and reveal gene acquisitions by horizontal gene transfer.</title>
        <authorList>
            <person name="Misner I."/>
            <person name="Blouin N."/>
            <person name="Leonard G."/>
            <person name="Richards T.A."/>
            <person name="Lane C.E."/>
        </authorList>
    </citation>
    <scope>NUCLEOTIDE SEQUENCE [LARGE SCALE GENOMIC DNA]</scope>
    <source>
        <strain evidence="11 12">ATCC 34112</strain>
    </source>
</reference>
<protein>
    <submittedName>
        <fullName evidence="11">Sugar phosphate exchanger</fullName>
    </submittedName>
</protein>
<dbReference type="GO" id="GO:0005789">
    <property type="term" value="C:endoplasmic reticulum membrane"/>
    <property type="evidence" value="ECO:0007669"/>
    <property type="project" value="TreeGrafter"/>
</dbReference>
<keyword evidence="12" id="KW-1185">Reference proteome</keyword>
<gene>
    <name evidence="11" type="ORF">THRCLA_04720</name>
</gene>
<keyword evidence="4" id="KW-0762">Sugar transport</keyword>
<feature type="transmembrane region" description="Helical" evidence="9">
    <location>
        <begin position="263"/>
        <end position="284"/>
    </location>
</feature>
<feature type="transmembrane region" description="Helical" evidence="9">
    <location>
        <begin position="65"/>
        <end position="82"/>
    </location>
</feature>
<feature type="transmembrane region" description="Helical" evidence="9">
    <location>
        <begin position="330"/>
        <end position="349"/>
    </location>
</feature>
<feature type="transmembrane region" description="Helical" evidence="9">
    <location>
        <begin position="157"/>
        <end position="180"/>
    </location>
</feature>
<sequence>MTISAAVGSPRASLPWKFKARTFAITFFSYAMFHVARKSFSAIKGELSREEWMESSLTSSQSNMYGIMDMVFMGCYASGLYVSGMMGDRVNLRYFITLGMVSTGAALIVFGLGGFAQIHSFWFYIVLWGINGLVQSCGWPSNVAVMSKWFDHDERGVIMGLWSGCSSFGNILGGALVGMLCTYLKPELAWKVTFLAAGGLLWLFALIVICFLIPDPKDVDRLFARNEIPDTPSTKPSVLTPDVHKPSTLPGISFWKAWTIPGVMPYAFAYACIKSVSYSLFFWLPYYLTVVFSMENSKANFYSILYDVGAISGSVFGGYVTDQIKVRSPYVVLSLVSSTITLHFLYGSSERTTGVLLLLLGMLTGGPEMLITTAIAADLGTHPSLQGNTEALATVTGIIDGTGSFGASLMQFVVGALAHCKQTCNMHDVCTTKCGWEVVFAVLQVMLIAGSLCLTKTFYQDVKKLLPRSRDHRPVLQGEVDGSPRNGPHAEMI</sequence>
<feature type="transmembrane region" description="Helical" evidence="9">
    <location>
        <begin position="121"/>
        <end position="145"/>
    </location>
</feature>
<keyword evidence="3" id="KW-0813">Transport</keyword>
<feature type="transmembrane region" description="Helical" evidence="9">
    <location>
        <begin position="438"/>
        <end position="459"/>
    </location>
</feature>
<dbReference type="GO" id="GO:0022857">
    <property type="term" value="F:transmembrane transporter activity"/>
    <property type="evidence" value="ECO:0007669"/>
    <property type="project" value="InterPro"/>
</dbReference>
<evidence type="ECO:0000256" key="5">
    <source>
        <dbReference type="ARBA" id="ARBA00022692"/>
    </source>
</evidence>
<dbReference type="PIRSF" id="PIRSF002808">
    <property type="entry name" value="Hexose_phosphate_transp"/>
    <property type="match status" value="1"/>
</dbReference>
<dbReference type="SUPFAM" id="SSF103473">
    <property type="entry name" value="MFS general substrate transporter"/>
    <property type="match status" value="1"/>
</dbReference>
<evidence type="ECO:0000256" key="1">
    <source>
        <dbReference type="ARBA" id="ARBA00004141"/>
    </source>
</evidence>
<proteinExistence type="inferred from homology"/>
<dbReference type="Proteomes" id="UP000243217">
    <property type="component" value="Unassembled WGS sequence"/>
</dbReference>
<dbReference type="PANTHER" id="PTHR43184">
    <property type="entry name" value="MAJOR FACILITATOR SUPERFAMILY TRANSPORTER 16, ISOFORM B"/>
    <property type="match status" value="1"/>
</dbReference>
<feature type="region of interest" description="Disordered" evidence="8">
    <location>
        <begin position="473"/>
        <end position="493"/>
    </location>
</feature>
<dbReference type="STRING" id="74557.A0A1V9ZY69"/>
<dbReference type="PANTHER" id="PTHR43184:SF12">
    <property type="entry name" value="SUGAR PHOSPHATE EXCHANGER 3"/>
    <property type="match status" value="1"/>
</dbReference>
<dbReference type="EMBL" id="JNBS01001052">
    <property type="protein sequence ID" value="OQS02958.1"/>
    <property type="molecule type" value="Genomic_DNA"/>
</dbReference>
<dbReference type="AlphaFoldDB" id="A0A1V9ZY69"/>
<dbReference type="InterPro" id="IPR036259">
    <property type="entry name" value="MFS_trans_sf"/>
</dbReference>
<dbReference type="InterPro" id="IPR000849">
    <property type="entry name" value="Sugar_P_transporter"/>
</dbReference>
<evidence type="ECO:0000313" key="12">
    <source>
        <dbReference type="Proteomes" id="UP000243217"/>
    </source>
</evidence>
<feature type="transmembrane region" description="Helical" evidence="9">
    <location>
        <begin position="355"/>
        <end position="379"/>
    </location>
</feature>
<dbReference type="Pfam" id="PF07690">
    <property type="entry name" value="MFS_1"/>
    <property type="match status" value="1"/>
</dbReference>
<keyword evidence="7 9" id="KW-0472">Membrane</keyword>
<evidence type="ECO:0000256" key="4">
    <source>
        <dbReference type="ARBA" id="ARBA00022597"/>
    </source>
</evidence>
<feature type="transmembrane region" description="Helical" evidence="9">
    <location>
        <begin position="192"/>
        <end position="213"/>
    </location>
</feature>
<feature type="domain" description="Major facilitator superfamily (MFS) profile" evidence="10">
    <location>
        <begin position="22"/>
        <end position="462"/>
    </location>
</feature>
<evidence type="ECO:0000259" key="10">
    <source>
        <dbReference type="PROSITE" id="PS50850"/>
    </source>
</evidence>
<evidence type="ECO:0000256" key="8">
    <source>
        <dbReference type="SAM" id="MobiDB-lite"/>
    </source>
</evidence>
<dbReference type="PROSITE" id="PS50850">
    <property type="entry name" value="MFS"/>
    <property type="match status" value="1"/>
</dbReference>
<comment type="similarity">
    <text evidence="2">Belongs to the major facilitator superfamily. Organophosphate:Pi antiporter (OPA) (TC 2.A.1.4) family.</text>
</comment>
<keyword evidence="5 9" id="KW-0812">Transmembrane</keyword>
<accession>A0A1V9ZY69</accession>
<evidence type="ECO:0000256" key="3">
    <source>
        <dbReference type="ARBA" id="ARBA00022448"/>
    </source>
</evidence>
<feature type="transmembrane region" description="Helical" evidence="9">
    <location>
        <begin position="304"/>
        <end position="321"/>
    </location>
</feature>
<name>A0A1V9ZY69_9STRA</name>
<dbReference type="InterPro" id="IPR011701">
    <property type="entry name" value="MFS"/>
</dbReference>